<dbReference type="Proteomes" id="UP000555448">
    <property type="component" value="Unassembled WGS sequence"/>
</dbReference>
<evidence type="ECO:0000313" key="1">
    <source>
        <dbReference type="EMBL" id="MBB4859635.1"/>
    </source>
</evidence>
<sequence length="115" mass="12504">MPLLRLQDVDALLDRTCVDVLGDTIQYRIAGATAFTAVSAHVDYADKLRSIEGVEAVDQDMRVELLKSDVPSKPGALWRIQLPALPARTFKPVNVGSDASGSHWAFDLKDVPTDA</sequence>
<dbReference type="AlphaFoldDB" id="A0A7W7KBP6"/>
<comment type="caution">
    <text evidence="1">The sequence shown here is derived from an EMBL/GenBank/DDBJ whole genome shotgun (WGS) entry which is preliminary data.</text>
</comment>
<name>A0A7W7KBP6_9SPHN</name>
<organism evidence="1 2">
    <name type="scientific">Novosphingobium chloroacetimidivorans</name>
    <dbReference type="NCBI Taxonomy" id="1428314"/>
    <lineage>
        <taxon>Bacteria</taxon>
        <taxon>Pseudomonadati</taxon>
        <taxon>Pseudomonadota</taxon>
        <taxon>Alphaproteobacteria</taxon>
        <taxon>Sphingomonadales</taxon>
        <taxon>Sphingomonadaceae</taxon>
        <taxon>Novosphingobium</taxon>
    </lineage>
</organism>
<keyword evidence="2" id="KW-1185">Reference proteome</keyword>
<gene>
    <name evidence="1" type="ORF">HNO88_002964</name>
</gene>
<dbReference type="EMBL" id="JACHLR010000013">
    <property type="protein sequence ID" value="MBB4859635.1"/>
    <property type="molecule type" value="Genomic_DNA"/>
</dbReference>
<evidence type="ECO:0000313" key="2">
    <source>
        <dbReference type="Proteomes" id="UP000555448"/>
    </source>
</evidence>
<reference evidence="1 2" key="1">
    <citation type="submission" date="2020-08" db="EMBL/GenBank/DDBJ databases">
        <title>Functional genomics of gut bacteria from endangered species of beetles.</title>
        <authorList>
            <person name="Carlos-Shanley C."/>
        </authorList>
    </citation>
    <scope>NUCLEOTIDE SEQUENCE [LARGE SCALE GENOMIC DNA]</scope>
    <source>
        <strain evidence="1 2">S00245</strain>
    </source>
</reference>
<accession>A0A7W7KBP6</accession>
<proteinExistence type="predicted"/>
<protein>
    <submittedName>
        <fullName evidence="1">Uncharacterized protein</fullName>
    </submittedName>
</protein>
<dbReference type="RefSeq" id="WP_184246904.1">
    <property type="nucleotide sequence ID" value="NZ_JACHLR010000013.1"/>
</dbReference>